<comment type="caution">
    <text evidence="2">The sequence shown here is derived from an EMBL/GenBank/DDBJ whole genome shotgun (WGS) entry which is preliminary data.</text>
</comment>
<organism evidence="2 3">
    <name type="scientific">Gelidibacter sediminis</name>
    <dbReference type="NCBI Taxonomy" id="1608710"/>
    <lineage>
        <taxon>Bacteria</taxon>
        <taxon>Pseudomonadati</taxon>
        <taxon>Bacteroidota</taxon>
        <taxon>Flavobacteriia</taxon>
        <taxon>Flavobacteriales</taxon>
        <taxon>Flavobacteriaceae</taxon>
        <taxon>Gelidibacter</taxon>
    </lineage>
</organism>
<keyword evidence="1" id="KW-1133">Transmembrane helix</keyword>
<dbReference type="InterPro" id="IPR032820">
    <property type="entry name" value="ATPase_put"/>
</dbReference>
<evidence type="ECO:0000256" key="1">
    <source>
        <dbReference type="SAM" id="Phobius"/>
    </source>
</evidence>
<feature type="transmembrane region" description="Helical" evidence="1">
    <location>
        <begin position="20"/>
        <end position="36"/>
    </location>
</feature>
<dbReference type="OrthoDB" id="9798708at2"/>
<reference evidence="2 3" key="1">
    <citation type="submission" date="2019-03" db="EMBL/GenBank/DDBJ databases">
        <title>Genomic Encyclopedia of Archaeal and Bacterial Type Strains, Phase II (KMG-II): from individual species to whole genera.</title>
        <authorList>
            <person name="Goeker M."/>
        </authorList>
    </citation>
    <scope>NUCLEOTIDE SEQUENCE [LARGE SCALE GENOMIC DNA]</scope>
    <source>
        <strain evidence="2 3">DSM 28135</strain>
    </source>
</reference>
<name>A0A4R7Q7G8_9FLAO</name>
<sequence length="79" mass="8686">MAKKPKKDNSLNTYAKYSGIGIQMFAIIGIGSYIGVKIDENNGDDSNLWTIILSLTSTIIAVVFVIRRIIANSNSDHQK</sequence>
<gene>
    <name evidence="2" type="ORF">BXY82_0979</name>
</gene>
<evidence type="ECO:0000313" key="3">
    <source>
        <dbReference type="Proteomes" id="UP000294689"/>
    </source>
</evidence>
<feature type="transmembrane region" description="Helical" evidence="1">
    <location>
        <begin position="48"/>
        <end position="70"/>
    </location>
</feature>
<keyword evidence="3" id="KW-1185">Reference proteome</keyword>
<dbReference type="Pfam" id="PF09527">
    <property type="entry name" value="ATPase_gene1"/>
    <property type="match status" value="1"/>
</dbReference>
<evidence type="ECO:0000313" key="2">
    <source>
        <dbReference type="EMBL" id="TDU43565.1"/>
    </source>
</evidence>
<dbReference type="RefSeq" id="WP_133757015.1">
    <property type="nucleotide sequence ID" value="NZ_SOBW01000007.1"/>
</dbReference>
<dbReference type="EMBL" id="SOBW01000007">
    <property type="protein sequence ID" value="TDU43565.1"/>
    <property type="molecule type" value="Genomic_DNA"/>
</dbReference>
<accession>A0A4R7Q7G8</accession>
<dbReference type="Proteomes" id="UP000294689">
    <property type="component" value="Unassembled WGS sequence"/>
</dbReference>
<proteinExistence type="predicted"/>
<dbReference type="AlphaFoldDB" id="A0A4R7Q7G8"/>
<keyword evidence="1" id="KW-0812">Transmembrane</keyword>
<keyword evidence="1" id="KW-0472">Membrane</keyword>
<protein>
    <submittedName>
        <fullName evidence="2">Putative F0F1-ATPase subunit (Ca2+/Mg2+ transporter)</fullName>
    </submittedName>
</protein>